<evidence type="ECO:0000259" key="2">
    <source>
        <dbReference type="Pfam" id="PF00144"/>
    </source>
</evidence>
<dbReference type="Pfam" id="PF00144">
    <property type="entry name" value="Beta-lactamase"/>
    <property type="match status" value="1"/>
</dbReference>
<sequence length="432" mass="46599">MDHELDRRRVRRGIRNLVGTTAIAALVALGTSSCIASPQPDAASTSPTAPEAASAAPADPEQAAELAELVQDAMDDMHLKAVIVKVQVGDELVIEQAFGESMTGVPATTDMHFRNGAVAFAYVSNLLLQYVDDGTVALDDTVDEWMPDLPESDVVTLRMLTNQTTGYPDFETDEGWTAAYNADPFHLFTFDERLDAAFSRPMQFEPGTNWSYSHTNFMILGEILSQIGGAPLDELIQERVLDPMGLEQTAAYDSSFIPEPVLHSFSSERRVALQVPPGQAFYEESSFWNPVWGTPMGAAQTTTVDDLVTTAIAIGTGELLSEESFHEMTDSKLIGFGEHLPSCGGSCFTQVDAYNYGLGVVRSGDWILQNPLLSGYSAVEAYLPSDRVAIGVAATFAPEAFDDDGIYDNAADSLFRLIGAYVAPDSPPPTKG</sequence>
<name>A0A5S4UYU2_9MICO</name>
<protein>
    <submittedName>
        <fullName evidence="3">Beta-lactamase family protein</fullName>
    </submittedName>
</protein>
<evidence type="ECO:0000313" key="4">
    <source>
        <dbReference type="Proteomes" id="UP000325243"/>
    </source>
</evidence>
<dbReference type="AlphaFoldDB" id="A0A5S4UYU2"/>
<accession>A0A5S4UYU2</accession>
<dbReference type="InterPro" id="IPR001466">
    <property type="entry name" value="Beta-lactam-related"/>
</dbReference>
<organism evidence="3 4">
    <name type="scientific">Agromyces mariniharenae</name>
    <dbReference type="NCBI Taxonomy" id="2604423"/>
    <lineage>
        <taxon>Bacteria</taxon>
        <taxon>Bacillati</taxon>
        <taxon>Actinomycetota</taxon>
        <taxon>Actinomycetes</taxon>
        <taxon>Micrococcales</taxon>
        <taxon>Microbacteriaceae</taxon>
        <taxon>Agromyces</taxon>
    </lineage>
</organism>
<dbReference type="EMBL" id="VSSB01000002">
    <property type="protein sequence ID" value="TYL50291.1"/>
    <property type="molecule type" value="Genomic_DNA"/>
</dbReference>
<dbReference type="Proteomes" id="UP000325243">
    <property type="component" value="Unassembled WGS sequence"/>
</dbReference>
<dbReference type="RefSeq" id="WP_148734393.1">
    <property type="nucleotide sequence ID" value="NZ_VSSB01000002.1"/>
</dbReference>
<comment type="caution">
    <text evidence="3">The sequence shown here is derived from an EMBL/GenBank/DDBJ whole genome shotgun (WGS) entry which is preliminary data.</text>
</comment>
<dbReference type="SUPFAM" id="SSF56601">
    <property type="entry name" value="beta-lactamase/transpeptidase-like"/>
    <property type="match status" value="1"/>
</dbReference>
<reference evidence="3 4" key="1">
    <citation type="submission" date="2019-08" db="EMBL/GenBank/DDBJ databases">
        <authorList>
            <person name="Hu J."/>
        </authorList>
    </citation>
    <scope>NUCLEOTIDE SEQUENCE [LARGE SCALE GENOMIC DNA]</scope>
    <source>
        <strain evidence="3 4">NEAU-184</strain>
    </source>
</reference>
<feature type="region of interest" description="Disordered" evidence="1">
    <location>
        <begin position="37"/>
        <end position="60"/>
    </location>
</feature>
<dbReference type="InterPro" id="IPR012338">
    <property type="entry name" value="Beta-lactam/transpept-like"/>
</dbReference>
<dbReference type="PANTHER" id="PTHR46825">
    <property type="entry name" value="D-ALANYL-D-ALANINE-CARBOXYPEPTIDASE/ENDOPEPTIDASE AMPH"/>
    <property type="match status" value="1"/>
</dbReference>
<dbReference type="PANTHER" id="PTHR46825:SF7">
    <property type="entry name" value="D-ALANYL-D-ALANINE CARBOXYPEPTIDASE"/>
    <property type="match status" value="1"/>
</dbReference>
<proteinExistence type="predicted"/>
<feature type="domain" description="Beta-lactamase-related" evidence="2">
    <location>
        <begin position="67"/>
        <end position="411"/>
    </location>
</feature>
<gene>
    <name evidence="3" type="ORF">FYC51_13800</name>
</gene>
<dbReference type="PROSITE" id="PS51257">
    <property type="entry name" value="PROKAR_LIPOPROTEIN"/>
    <property type="match status" value="1"/>
</dbReference>
<dbReference type="InterPro" id="IPR050491">
    <property type="entry name" value="AmpC-like"/>
</dbReference>
<evidence type="ECO:0000313" key="3">
    <source>
        <dbReference type="EMBL" id="TYL50291.1"/>
    </source>
</evidence>
<evidence type="ECO:0000256" key="1">
    <source>
        <dbReference type="SAM" id="MobiDB-lite"/>
    </source>
</evidence>
<dbReference type="Gene3D" id="3.40.710.10">
    <property type="entry name" value="DD-peptidase/beta-lactamase superfamily"/>
    <property type="match status" value="1"/>
</dbReference>
<keyword evidence="4" id="KW-1185">Reference proteome</keyword>